<sequence>MRLLNVDTLELEWFPGNHKPPYAILSHTWGSEEIMLQDVASLRTGQGAGFTKTRAACAEASRRGFDYVWVDTCCIDKSSSAELSEAINSMFKWYENSEICFAYLDDVYTSFGDIRKSMSQSRWFTRGWTLQELLAPNELIFFSSDWSVIGTRHEYAGIVSDITGIEQKYLESQDTISVQARQVLISSATVAQKMDWASKRTTTRGEDMSYCLLGLFGINIPLLYGEGPERAFFRLQEAIVRDPTVFDVTLLAWDIATPKTMSPSWRVEKPSYWTPAFGFLIQTGHPWYHLQPPNQDSDIQGLFARSINSFSGSQELALVKVDVDRSLTDRGLSIKLPVSSDSQPYLILSCHMKNDPWRLLALPIVRQGPSMYARTSQDTSFIEYDAWSRWEPRQLNLMTRIKGLPFRPFETLLATTNTEPAQLSLSIPTQRLGFVGIRTSTGWSRQHQPGDTFSIPYHPRKKNHWLVPQDIFFKRQSFAGTINGTFQCVTAVLLQNQGTETRFAVFFEAHETHWLLKLFQGPINVSVCFRPDLSTFEEVDRAIQKSSRSDMSSYGSFTQDDLFIFSSSFSSFVASLPTVSVKIEVSQSTGWVTVVRSISYVIITLFTEFVLVISFPGWLGLLMLLKQTTEGDWDAMLPSIVKPYIPAPL</sequence>
<dbReference type="EMBL" id="LN649231">
    <property type="protein sequence ID" value="CEI68142.1"/>
    <property type="molecule type" value="Genomic_DNA"/>
</dbReference>
<feature type="domain" description="Heterokaryon incompatibility" evidence="2">
    <location>
        <begin position="22"/>
        <end position="105"/>
    </location>
</feature>
<proteinExistence type="predicted"/>
<evidence type="ECO:0000313" key="3">
    <source>
        <dbReference type="EMBL" id="CEI68142.1"/>
    </source>
</evidence>
<dbReference type="Proteomes" id="UP000245910">
    <property type="component" value="Chromosome III"/>
</dbReference>
<dbReference type="STRING" id="56646.A0A2L2TB07"/>
<keyword evidence="4" id="KW-1185">Reference proteome</keyword>
<dbReference type="PANTHER" id="PTHR10622:SF10">
    <property type="entry name" value="HET DOMAIN-CONTAINING PROTEIN"/>
    <property type="match status" value="1"/>
</dbReference>
<protein>
    <recommendedName>
        <fullName evidence="2">Heterokaryon incompatibility domain-containing protein</fullName>
    </recommendedName>
</protein>
<evidence type="ECO:0000259" key="2">
    <source>
        <dbReference type="Pfam" id="PF06985"/>
    </source>
</evidence>
<keyword evidence="1" id="KW-1133">Transmembrane helix</keyword>
<dbReference type="Pfam" id="PF06985">
    <property type="entry name" value="HET"/>
    <property type="match status" value="1"/>
</dbReference>
<evidence type="ECO:0000256" key="1">
    <source>
        <dbReference type="SAM" id="Phobius"/>
    </source>
</evidence>
<keyword evidence="1" id="KW-0812">Transmembrane</keyword>
<evidence type="ECO:0000313" key="4">
    <source>
        <dbReference type="Proteomes" id="UP000245910"/>
    </source>
</evidence>
<dbReference type="PANTHER" id="PTHR10622">
    <property type="entry name" value="HET DOMAIN-CONTAINING PROTEIN"/>
    <property type="match status" value="1"/>
</dbReference>
<reference evidence="4" key="1">
    <citation type="submission" date="2014-10" db="EMBL/GenBank/DDBJ databases">
        <authorList>
            <person name="King R."/>
        </authorList>
    </citation>
    <scope>NUCLEOTIDE SEQUENCE [LARGE SCALE GENOMIC DNA]</scope>
    <source>
        <strain evidence="4">A3/5</strain>
    </source>
</reference>
<dbReference type="InterPro" id="IPR010730">
    <property type="entry name" value="HET"/>
</dbReference>
<keyword evidence="1" id="KW-0472">Membrane</keyword>
<name>A0A2L2TB07_9HYPO</name>
<dbReference type="AlphaFoldDB" id="A0A2L2TB07"/>
<accession>A0A2L2TB07</accession>
<organism evidence="3 4">
    <name type="scientific">Fusarium venenatum</name>
    <dbReference type="NCBI Taxonomy" id="56646"/>
    <lineage>
        <taxon>Eukaryota</taxon>
        <taxon>Fungi</taxon>
        <taxon>Dikarya</taxon>
        <taxon>Ascomycota</taxon>
        <taxon>Pezizomycotina</taxon>
        <taxon>Sordariomycetes</taxon>
        <taxon>Hypocreomycetidae</taxon>
        <taxon>Hypocreales</taxon>
        <taxon>Nectriaceae</taxon>
        <taxon>Fusarium</taxon>
    </lineage>
</organism>
<feature type="transmembrane region" description="Helical" evidence="1">
    <location>
        <begin position="598"/>
        <end position="625"/>
    </location>
</feature>